<reference evidence="2 3" key="1">
    <citation type="submission" date="2020-10" db="EMBL/GenBank/DDBJ databases">
        <title>Plant Genome Project.</title>
        <authorList>
            <person name="Zhang R.-G."/>
        </authorList>
    </citation>
    <scope>NUCLEOTIDE SEQUENCE [LARGE SCALE GENOMIC DNA]</scope>
    <source>
        <strain evidence="2">FAFU-HL-1</strain>
        <tissue evidence="2">Leaf</tissue>
    </source>
</reference>
<comment type="caution">
    <text evidence="2">The sequence shown here is derived from an EMBL/GenBank/DDBJ whole genome shotgun (WGS) entry which is preliminary data.</text>
</comment>
<evidence type="ECO:0000313" key="3">
    <source>
        <dbReference type="Proteomes" id="UP000657918"/>
    </source>
</evidence>
<dbReference type="Proteomes" id="UP000657918">
    <property type="component" value="Chromosome 16"/>
</dbReference>
<organism evidence="2 3">
    <name type="scientific">Salix dunnii</name>
    <dbReference type="NCBI Taxonomy" id="1413687"/>
    <lineage>
        <taxon>Eukaryota</taxon>
        <taxon>Viridiplantae</taxon>
        <taxon>Streptophyta</taxon>
        <taxon>Embryophyta</taxon>
        <taxon>Tracheophyta</taxon>
        <taxon>Spermatophyta</taxon>
        <taxon>Magnoliopsida</taxon>
        <taxon>eudicotyledons</taxon>
        <taxon>Gunneridae</taxon>
        <taxon>Pentapetalae</taxon>
        <taxon>rosids</taxon>
        <taxon>fabids</taxon>
        <taxon>Malpighiales</taxon>
        <taxon>Salicaceae</taxon>
        <taxon>Saliceae</taxon>
        <taxon>Salix</taxon>
    </lineage>
</organism>
<dbReference type="OrthoDB" id="1929495at2759"/>
<feature type="region of interest" description="Disordered" evidence="1">
    <location>
        <begin position="343"/>
        <end position="375"/>
    </location>
</feature>
<proteinExistence type="predicted"/>
<sequence>MNPYEGPLTPYEQTLRDEVIYLHSLWHQGPPTLNPNPYQPTDVNYSSRNLHVSNPTPFKKTNRHKPTYQKANNVAPAGSAYDPRPDPGPEWLLNSPQPSPPTSGSGWLEFRSNLRPSSCPVSESDQGKVSAMHMQQKAVKCCNQFVVKRIDLDGNGDNELDEADGDDDCSWNDSVVEESEEFKFFLSFFVENQEMRDFYEKNTERGDFYCLVCRGKGEKVGKSYRGCASLLQHARTIWKKKRHGPHRAFGHLICKVLGWDISRLPMIVLKGEPLSHLLANSGQTEQGNGSEWIDSDCGVTSMKARGDGKKVLEDLSDEVANMEAKKEGATDCLEMPCKNLSHHQASQKPVDESPSTMVGWPASKPHCSSEASDEELERKKKAHRAYGQVICKVLGWDVDQLSTIVLKGEPLRQSMAKSGILAGEPEINADCGHEGAIFPQTETVLGNVSVSASREDSVNHHKSCVRNSSKGGIVNQHVKDLEKGHIKANKLRVLDSKVNLKESGGNYKKQNIAFWVNYCCWPETKLSESTKKANSRRWPRKRIQLQKKKNDFVMKSYFLQGQNTDGRDRSVGALPSE</sequence>
<dbReference type="AlphaFoldDB" id="A0A835JC26"/>
<name>A0A835JC26_9ROSI</name>
<evidence type="ECO:0008006" key="4">
    <source>
        <dbReference type="Google" id="ProtNLM"/>
    </source>
</evidence>
<dbReference type="PANTHER" id="PTHR34546">
    <property type="entry name" value="OS06G0153600 PROTEIN"/>
    <property type="match status" value="1"/>
</dbReference>
<feature type="region of interest" description="Disordered" evidence="1">
    <location>
        <begin position="48"/>
        <end position="109"/>
    </location>
</feature>
<evidence type="ECO:0000313" key="2">
    <source>
        <dbReference type="EMBL" id="KAF9666706.1"/>
    </source>
</evidence>
<protein>
    <recommendedName>
        <fullName evidence="4">XS domain-containing protein</fullName>
    </recommendedName>
</protein>
<gene>
    <name evidence="2" type="ORF">SADUNF_Sadunf16G0256700</name>
</gene>
<accession>A0A835JC26</accession>
<evidence type="ECO:0000256" key="1">
    <source>
        <dbReference type="SAM" id="MobiDB-lite"/>
    </source>
</evidence>
<dbReference type="PANTHER" id="PTHR34546:SF3">
    <property type="entry name" value="OS06G0153600 PROTEIN"/>
    <property type="match status" value="1"/>
</dbReference>
<dbReference type="EMBL" id="JADGMS010000016">
    <property type="protein sequence ID" value="KAF9666706.1"/>
    <property type="molecule type" value="Genomic_DNA"/>
</dbReference>
<keyword evidence="3" id="KW-1185">Reference proteome</keyword>